<protein>
    <submittedName>
        <fullName evidence="1">Uncharacterized protein</fullName>
    </submittedName>
</protein>
<reference evidence="1" key="1">
    <citation type="submission" date="2023-07" db="EMBL/GenBank/DDBJ databases">
        <title>Genomic Encyclopedia of Type Strains, Phase IV (KMG-IV): sequencing the most valuable type-strain genomes for metagenomic binning, comparative biology and taxonomic classification.</title>
        <authorList>
            <person name="Goeker M."/>
        </authorList>
    </citation>
    <scope>NUCLEOTIDE SEQUENCE</scope>
    <source>
        <strain evidence="1">DSM 19659</strain>
    </source>
</reference>
<comment type="caution">
    <text evidence="1">The sequence shown here is derived from an EMBL/GenBank/DDBJ whole genome shotgun (WGS) entry which is preliminary data.</text>
</comment>
<dbReference type="AlphaFoldDB" id="A0AAE3VCJ7"/>
<name>A0AAE3VCJ7_9FIRM</name>
<dbReference type="RefSeq" id="WP_307255569.1">
    <property type="nucleotide sequence ID" value="NZ_JAUSTO010000034.1"/>
</dbReference>
<proteinExistence type="predicted"/>
<sequence>MSKTNKELAVELYSAFLISSGSFFSSSNFKGTVKYPSNDEMVKQIKDLTQKLSTIQND</sequence>
<evidence type="ECO:0000313" key="1">
    <source>
        <dbReference type="EMBL" id="MDQ0153690.1"/>
    </source>
</evidence>
<evidence type="ECO:0000313" key="2">
    <source>
        <dbReference type="Proteomes" id="UP001241537"/>
    </source>
</evidence>
<organism evidence="1 2">
    <name type="scientific">Moryella indoligenes</name>
    <dbReference type="NCBI Taxonomy" id="371674"/>
    <lineage>
        <taxon>Bacteria</taxon>
        <taxon>Bacillati</taxon>
        <taxon>Bacillota</taxon>
        <taxon>Clostridia</taxon>
        <taxon>Lachnospirales</taxon>
        <taxon>Lachnospiraceae</taxon>
        <taxon>Moryella</taxon>
    </lineage>
</organism>
<keyword evidence="2" id="KW-1185">Reference proteome</keyword>
<dbReference type="EMBL" id="JAUSTO010000034">
    <property type="protein sequence ID" value="MDQ0153690.1"/>
    <property type="molecule type" value="Genomic_DNA"/>
</dbReference>
<gene>
    <name evidence="1" type="ORF">J2S20_002412</name>
</gene>
<dbReference type="Proteomes" id="UP001241537">
    <property type="component" value="Unassembled WGS sequence"/>
</dbReference>
<accession>A0AAE3VCJ7</accession>